<evidence type="ECO:0000256" key="6">
    <source>
        <dbReference type="ARBA" id="ARBA00022842"/>
    </source>
</evidence>
<dbReference type="Proteomes" id="UP000448908">
    <property type="component" value="Unassembled WGS sequence"/>
</dbReference>
<protein>
    <recommendedName>
        <fullName evidence="9">Phosphopantetheine adenylyltransferase</fullName>
        <ecNumber evidence="9">2.7.7.3</ecNumber>
    </recommendedName>
    <alternativeName>
        <fullName evidence="9">Dephospho-CoA pyrophosphorylase</fullName>
    </alternativeName>
    <alternativeName>
        <fullName evidence="9">Pantetheine-phosphate adenylyltransferase</fullName>
        <shortName evidence="9">PPAT</shortName>
    </alternativeName>
</protein>
<keyword evidence="16" id="KW-1185">Reference proteome</keyword>
<feature type="binding site" evidence="9">
    <location>
        <begin position="94"/>
        <end position="96"/>
    </location>
    <ligand>
        <name>ATP</name>
        <dbReference type="ChEBI" id="CHEBI:30616"/>
    </ligand>
</feature>
<dbReference type="EC" id="2.7.7.3" evidence="9"/>
<evidence type="ECO:0000256" key="5">
    <source>
        <dbReference type="ARBA" id="ARBA00022840"/>
    </source>
</evidence>
<dbReference type="UniPathway" id="UPA00241">
    <property type="reaction ID" value="UER00355"/>
</dbReference>
<keyword evidence="5 9" id="KW-0067">ATP-binding</keyword>
<sequence length="157" mass="17984">MASCPLKRIALFPGTFDPFTIGHESLVSRGLELVDEIIISIGINDTKRTYFSLEKRLEAIQELYKDEPRVRVMSYDSLTVDFAQQMNAGFILRGIRTVNDFEYEKSIADVNRKLSGIETFILFTEPEHTHISSSIVRELLRYGKDISQFVPKGTNLY</sequence>
<dbReference type="SUPFAM" id="SSF52374">
    <property type="entry name" value="Nucleotidylyl transferase"/>
    <property type="match status" value="1"/>
</dbReference>
<dbReference type="GO" id="GO:0015937">
    <property type="term" value="P:coenzyme A biosynthetic process"/>
    <property type="evidence" value="ECO:0007669"/>
    <property type="project" value="UniProtKB-UniRule"/>
</dbReference>
<dbReference type="EMBL" id="WNDD01000018">
    <property type="protein sequence ID" value="MTV03033.1"/>
    <property type="molecule type" value="Genomic_DNA"/>
</dbReference>
<feature type="binding site" evidence="9">
    <location>
        <position position="93"/>
    </location>
    <ligand>
        <name>substrate</name>
    </ligand>
</feature>
<feature type="binding site" evidence="9">
    <location>
        <position position="23"/>
    </location>
    <ligand>
        <name>ATP</name>
        <dbReference type="ChEBI" id="CHEBI:30616"/>
    </ligand>
</feature>
<comment type="similarity">
    <text evidence="9">Belongs to the bacterial CoaD family.</text>
</comment>
<dbReference type="InterPro" id="IPR014729">
    <property type="entry name" value="Rossmann-like_a/b/a_fold"/>
</dbReference>
<dbReference type="EMBL" id="WNDA01000015">
    <property type="protein sequence ID" value="MTU69582.1"/>
    <property type="molecule type" value="Genomic_DNA"/>
</dbReference>
<evidence type="ECO:0000313" key="12">
    <source>
        <dbReference type="EMBL" id="MTU69582.1"/>
    </source>
</evidence>
<dbReference type="Pfam" id="PF01467">
    <property type="entry name" value="CTP_transf_like"/>
    <property type="match status" value="1"/>
</dbReference>
<comment type="cofactor">
    <cofactor evidence="9">
        <name>Mg(2+)</name>
        <dbReference type="ChEBI" id="CHEBI:18420"/>
    </cofactor>
</comment>
<dbReference type="GO" id="GO:0005524">
    <property type="term" value="F:ATP binding"/>
    <property type="evidence" value="ECO:0007669"/>
    <property type="project" value="UniProtKB-KW"/>
</dbReference>
<dbReference type="OrthoDB" id="9806661at2"/>
<feature type="domain" description="Cytidyltransferase-like" evidence="10">
    <location>
        <begin position="11"/>
        <end position="138"/>
    </location>
</feature>
<dbReference type="InterPro" id="IPR004821">
    <property type="entry name" value="Cyt_trans-like"/>
</dbReference>
<dbReference type="PRINTS" id="PR01020">
    <property type="entry name" value="LPSBIOSNTHSS"/>
</dbReference>
<dbReference type="NCBIfam" id="TIGR01510">
    <property type="entry name" value="coaD_prev_kdtB"/>
    <property type="match status" value="1"/>
</dbReference>
<keyword evidence="3 9" id="KW-0548">Nucleotidyltransferase</keyword>
<comment type="catalytic activity">
    <reaction evidence="8 9">
        <text>(R)-4'-phosphopantetheine + ATP + H(+) = 3'-dephospho-CoA + diphosphate</text>
        <dbReference type="Rhea" id="RHEA:19801"/>
        <dbReference type="ChEBI" id="CHEBI:15378"/>
        <dbReference type="ChEBI" id="CHEBI:30616"/>
        <dbReference type="ChEBI" id="CHEBI:33019"/>
        <dbReference type="ChEBI" id="CHEBI:57328"/>
        <dbReference type="ChEBI" id="CHEBI:61723"/>
        <dbReference type="EC" id="2.7.7.3"/>
    </reaction>
</comment>
<feature type="site" description="Transition state stabilizer" evidence="9">
    <location>
        <position position="23"/>
    </location>
</feature>
<evidence type="ECO:0000256" key="7">
    <source>
        <dbReference type="ARBA" id="ARBA00022993"/>
    </source>
</evidence>
<organism evidence="14 15">
    <name type="scientific">Parabacteroides merdae</name>
    <dbReference type="NCBI Taxonomy" id="46503"/>
    <lineage>
        <taxon>Bacteria</taxon>
        <taxon>Pseudomonadati</taxon>
        <taxon>Bacteroidota</taxon>
        <taxon>Bacteroidia</taxon>
        <taxon>Bacteroidales</taxon>
        <taxon>Tannerellaceae</taxon>
        <taxon>Parabacteroides</taxon>
    </lineage>
</organism>
<feature type="binding site" evidence="9">
    <location>
        <position position="47"/>
    </location>
    <ligand>
        <name>substrate</name>
    </ligand>
</feature>
<dbReference type="Proteomes" id="UP000482671">
    <property type="component" value="Unassembled WGS sequence"/>
</dbReference>
<feature type="binding site" evidence="9">
    <location>
        <begin position="15"/>
        <end position="16"/>
    </location>
    <ligand>
        <name>ATP</name>
        <dbReference type="ChEBI" id="CHEBI:30616"/>
    </ligand>
</feature>
<dbReference type="Proteomes" id="UP000434916">
    <property type="component" value="Unassembled WGS sequence"/>
</dbReference>
<feature type="binding site" evidence="9">
    <location>
        <begin position="128"/>
        <end position="134"/>
    </location>
    <ligand>
        <name>ATP</name>
        <dbReference type="ChEBI" id="CHEBI:30616"/>
    </ligand>
</feature>
<feature type="binding site" evidence="9">
    <location>
        <position position="79"/>
    </location>
    <ligand>
        <name>substrate</name>
    </ligand>
</feature>
<dbReference type="PANTHER" id="PTHR21342:SF1">
    <property type="entry name" value="PHOSPHOPANTETHEINE ADENYLYLTRANSFERASE"/>
    <property type="match status" value="1"/>
</dbReference>
<feature type="binding site" evidence="9">
    <location>
        <position position="15"/>
    </location>
    <ligand>
        <name>substrate</name>
    </ligand>
</feature>
<dbReference type="Proteomes" id="UP000286260">
    <property type="component" value="Unassembled WGS sequence"/>
</dbReference>
<feature type="binding site" evidence="9">
    <location>
        <position position="104"/>
    </location>
    <ligand>
        <name>ATP</name>
        <dbReference type="ChEBI" id="CHEBI:30616"/>
    </ligand>
</feature>
<evidence type="ECO:0000313" key="15">
    <source>
        <dbReference type="Proteomes" id="UP000286260"/>
    </source>
</evidence>
<keyword evidence="2 9" id="KW-0808">Transferase</keyword>
<reference evidence="14 15" key="1">
    <citation type="submission" date="2018-08" db="EMBL/GenBank/DDBJ databases">
        <title>A genome reference for cultivated species of the human gut microbiota.</title>
        <authorList>
            <person name="Zou Y."/>
            <person name="Xue W."/>
            <person name="Luo G."/>
        </authorList>
    </citation>
    <scope>NUCLEOTIDE SEQUENCE [LARGE SCALE GENOMIC DNA]</scope>
    <source>
        <strain evidence="14 15">AM34-17</strain>
    </source>
</reference>
<dbReference type="GO" id="GO:0005737">
    <property type="term" value="C:cytoplasm"/>
    <property type="evidence" value="ECO:0007669"/>
    <property type="project" value="UniProtKB-SubCell"/>
</dbReference>
<evidence type="ECO:0000313" key="16">
    <source>
        <dbReference type="Proteomes" id="UP000434916"/>
    </source>
</evidence>
<comment type="subunit">
    <text evidence="9">Homohexamer.</text>
</comment>
<evidence type="ECO:0000256" key="1">
    <source>
        <dbReference type="ARBA" id="ARBA00022490"/>
    </source>
</evidence>
<dbReference type="HAMAP" id="MF_00151">
    <property type="entry name" value="PPAT_bact"/>
    <property type="match status" value="1"/>
</dbReference>
<evidence type="ECO:0000313" key="17">
    <source>
        <dbReference type="Proteomes" id="UP000448908"/>
    </source>
</evidence>
<evidence type="ECO:0000313" key="11">
    <source>
        <dbReference type="EMBL" id="MTU40345.1"/>
    </source>
</evidence>
<name>A0A351E2B9_9BACT</name>
<dbReference type="AlphaFoldDB" id="A0A351E2B9"/>
<dbReference type="GO" id="GO:0004595">
    <property type="term" value="F:pantetheine-phosphate adenylyltransferase activity"/>
    <property type="evidence" value="ECO:0007669"/>
    <property type="project" value="UniProtKB-UniRule"/>
</dbReference>
<evidence type="ECO:0000256" key="9">
    <source>
        <dbReference type="HAMAP-Rule" id="MF_00151"/>
    </source>
</evidence>
<proteinExistence type="inferred from homology"/>
<dbReference type="PANTHER" id="PTHR21342">
    <property type="entry name" value="PHOSPHOPANTETHEINE ADENYLYLTRANSFERASE"/>
    <property type="match status" value="1"/>
</dbReference>
<evidence type="ECO:0000313" key="14">
    <source>
        <dbReference type="EMBL" id="RHC83859.1"/>
    </source>
</evidence>
<comment type="caution">
    <text evidence="14">The sequence shown here is derived from an EMBL/GenBank/DDBJ whole genome shotgun (WGS) entry which is preliminary data.</text>
</comment>
<keyword evidence="4 9" id="KW-0547">Nucleotide-binding</keyword>
<evidence type="ECO:0000256" key="8">
    <source>
        <dbReference type="ARBA" id="ARBA00029346"/>
    </source>
</evidence>
<comment type="pathway">
    <text evidence="9">Cofactor biosynthesis; coenzyme A biosynthesis; CoA from (R)-pantothenate: step 4/5.</text>
</comment>
<dbReference type="STRING" id="46503.ERS852463_02706"/>
<dbReference type="EMBL" id="WNCN01000017">
    <property type="protein sequence ID" value="MTU40345.1"/>
    <property type="molecule type" value="Genomic_DNA"/>
</dbReference>
<evidence type="ECO:0000259" key="10">
    <source>
        <dbReference type="Pfam" id="PF01467"/>
    </source>
</evidence>
<evidence type="ECO:0000256" key="3">
    <source>
        <dbReference type="ARBA" id="ARBA00022695"/>
    </source>
</evidence>
<keyword evidence="6 9" id="KW-0460">Magnesium</keyword>
<evidence type="ECO:0000313" key="18">
    <source>
        <dbReference type="Proteomes" id="UP000482671"/>
    </source>
</evidence>
<gene>
    <name evidence="9 11" type="primary">coaD</name>
    <name evidence="14" type="ORF">DW828_11870</name>
    <name evidence="11" type="ORF">GMD82_12945</name>
    <name evidence="12" type="ORF">GMD92_10940</name>
    <name evidence="13" type="ORF">GME02_15600</name>
</gene>
<reference evidence="16 17" key="2">
    <citation type="journal article" date="2019" name="Nat. Med.">
        <title>A library of human gut bacterial isolates paired with longitudinal multiomics data enables mechanistic microbiome research.</title>
        <authorList>
            <person name="Poyet M."/>
            <person name="Groussin M."/>
            <person name="Gibbons S.M."/>
            <person name="Avila-Pacheco J."/>
            <person name="Jiang X."/>
            <person name="Kearney S.M."/>
            <person name="Perrotta A.R."/>
            <person name="Berdy B."/>
            <person name="Zhao S."/>
            <person name="Lieberman T.D."/>
            <person name="Swanson P.K."/>
            <person name="Smith M."/>
            <person name="Roesemann S."/>
            <person name="Alexander J.E."/>
            <person name="Rich S.A."/>
            <person name="Livny J."/>
            <person name="Vlamakis H."/>
            <person name="Clish C."/>
            <person name="Bullock K."/>
            <person name="Deik A."/>
            <person name="Scott J."/>
            <person name="Pierce K.A."/>
            <person name="Xavier R.J."/>
            <person name="Alm E.J."/>
        </authorList>
    </citation>
    <scope>NUCLEOTIDE SEQUENCE [LARGE SCALE GENOMIC DNA]</scope>
    <source>
        <strain evidence="13 18">BIOML-A11</strain>
        <strain evidence="12 17">BIOML-A16</strain>
        <strain evidence="11 16">BIOML-A29</strain>
    </source>
</reference>
<accession>A0A351E2B9</accession>
<evidence type="ECO:0000256" key="2">
    <source>
        <dbReference type="ARBA" id="ARBA00022679"/>
    </source>
</evidence>
<keyword evidence="1 9" id="KW-0963">Cytoplasm</keyword>
<dbReference type="Gene3D" id="3.40.50.620">
    <property type="entry name" value="HUPs"/>
    <property type="match status" value="1"/>
</dbReference>
<keyword evidence="7 9" id="KW-0173">Coenzyme A biosynthesis</keyword>
<comment type="subcellular location">
    <subcellularLocation>
        <location evidence="9">Cytoplasm</location>
    </subcellularLocation>
</comment>
<dbReference type="EMBL" id="QSII01000016">
    <property type="protein sequence ID" value="RHC83859.1"/>
    <property type="molecule type" value="Genomic_DNA"/>
</dbReference>
<dbReference type="NCBIfam" id="TIGR00125">
    <property type="entry name" value="cyt_tran_rel"/>
    <property type="match status" value="1"/>
</dbReference>
<evidence type="ECO:0000256" key="4">
    <source>
        <dbReference type="ARBA" id="ARBA00022741"/>
    </source>
</evidence>
<evidence type="ECO:0000313" key="13">
    <source>
        <dbReference type="EMBL" id="MTV03033.1"/>
    </source>
</evidence>
<dbReference type="InterPro" id="IPR001980">
    <property type="entry name" value="PPAT"/>
</dbReference>
<comment type="function">
    <text evidence="9">Reversibly transfers an adenylyl group from ATP to 4'-phosphopantetheine, yielding dephospho-CoA (dPCoA) and pyrophosphate.</text>
</comment>